<gene>
    <name evidence="2" type="ordered locus">Clos_2042</name>
</gene>
<sequence>MKLSILLPTYIVLTALVEKFLKNKLNIGDPKGLFNHFNKFHKWIEVLIITGIILSFFMNALYVFILFILLYAFRAFMEWKFDKGSKMYILNILYSSEFLLLLIILILFVERESYAI</sequence>
<evidence type="ECO:0008006" key="4">
    <source>
        <dbReference type="Google" id="ProtNLM"/>
    </source>
</evidence>
<reference evidence="3" key="1">
    <citation type="submission" date="2007-10" db="EMBL/GenBank/DDBJ databases">
        <title>Complete genome of Alkaliphilus oremlandii OhILAs.</title>
        <authorList>
            <person name="Copeland A."/>
            <person name="Lucas S."/>
            <person name="Lapidus A."/>
            <person name="Barry K."/>
            <person name="Detter J.C."/>
            <person name="Glavina del Rio T."/>
            <person name="Hammon N."/>
            <person name="Israni S."/>
            <person name="Dalin E."/>
            <person name="Tice H."/>
            <person name="Pitluck S."/>
            <person name="Chain P."/>
            <person name="Malfatti S."/>
            <person name="Shin M."/>
            <person name="Vergez L."/>
            <person name="Schmutz J."/>
            <person name="Larimer F."/>
            <person name="Land M."/>
            <person name="Hauser L."/>
            <person name="Kyrpides N."/>
            <person name="Mikhailova N."/>
            <person name="Stolz J.F."/>
            <person name="Dawson A."/>
            <person name="Fisher E."/>
            <person name="Crable B."/>
            <person name="Perera E."/>
            <person name="Lisak J."/>
            <person name="Ranganathan M."/>
            <person name="Basu P."/>
            <person name="Richardson P."/>
        </authorList>
    </citation>
    <scope>NUCLEOTIDE SEQUENCE [LARGE SCALE GENOMIC DNA]</scope>
    <source>
        <strain evidence="3">OhILAs</strain>
    </source>
</reference>
<dbReference type="InterPro" id="IPR025441">
    <property type="entry name" value="DUF4181"/>
</dbReference>
<keyword evidence="1" id="KW-0812">Transmembrane</keyword>
<dbReference type="HOGENOM" id="CLU_2091641_0_0_9"/>
<organism evidence="2 3">
    <name type="scientific">Alkaliphilus oremlandii (strain OhILAs)</name>
    <name type="common">Clostridium oremlandii (strain OhILAs)</name>
    <dbReference type="NCBI Taxonomy" id="350688"/>
    <lineage>
        <taxon>Bacteria</taxon>
        <taxon>Bacillati</taxon>
        <taxon>Bacillota</taxon>
        <taxon>Clostridia</taxon>
        <taxon>Peptostreptococcales</taxon>
        <taxon>Natronincolaceae</taxon>
        <taxon>Alkaliphilus</taxon>
    </lineage>
</organism>
<dbReference type="Pfam" id="PF13789">
    <property type="entry name" value="DUF4181"/>
    <property type="match status" value="1"/>
</dbReference>
<evidence type="ECO:0000313" key="2">
    <source>
        <dbReference type="EMBL" id="ABW19578.1"/>
    </source>
</evidence>
<keyword evidence="1" id="KW-1133">Transmembrane helix</keyword>
<dbReference type="KEGG" id="aoe:Clos_2042"/>
<dbReference type="Proteomes" id="UP000000269">
    <property type="component" value="Chromosome"/>
</dbReference>
<keyword evidence="1" id="KW-0472">Membrane</keyword>
<protein>
    <recommendedName>
        <fullName evidence="4">DUF4181 domain-containing protein</fullName>
    </recommendedName>
</protein>
<name>A8MIE6_ALKOO</name>
<feature type="transmembrane region" description="Helical" evidence="1">
    <location>
        <begin position="88"/>
        <end position="109"/>
    </location>
</feature>
<accession>A8MIE6</accession>
<proteinExistence type="predicted"/>
<dbReference type="EMBL" id="CP000853">
    <property type="protein sequence ID" value="ABW19578.1"/>
    <property type="molecule type" value="Genomic_DNA"/>
</dbReference>
<feature type="transmembrane region" description="Helical" evidence="1">
    <location>
        <begin position="43"/>
        <end position="76"/>
    </location>
</feature>
<evidence type="ECO:0000313" key="3">
    <source>
        <dbReference type="Proteomes" id="UP000000269"/>
    </source>
</evidence>
<dbReference type="AlphaFoldDB" id="A8MIE6"/>
<dbReference type="RefSeq" id="WP_012159887.1">
    <property type="nucleotide sequence ID" value="NC_009922.1"/>
</dbReference>
<evidence type="ECO:0000256" key="1">
    <source>
        <dbReference type="SAM" id="Phobius"/>
    </source>
</evidence>
<dbReference type="OrthoDB" id="2455559at2"/>
<keyword evidence="3" id="KW-1185">Reference proteome</keyword>